<dbReference type="InterPro" id="IPR005624">
    <property type="entry name" value="PduO/GlcC-like"/>
</dbReference>
<dbReference type="InterPro" id="IPR052517">
    <property type="entry name" value="GlcG_carb_metab_protein"/>
</dbReference>
<dbReference type="Proteomes" id="UP000223606">
    <property type="component" value="Chromosome 1"/>
</dbReference>
<evidence type="ECO:0000256" key="1">
    <source>
        <dbReference type="SAM" id="SignalP"/>
    </source>
</evidence>
<dbReference type="Gene3D" id="3.30.450.150">
    <property type="entry name" value="Haem-degrading domain"/>
    <property type="match status" value="1"/>
</dbReference>
<organism evidence="2 3">
    <name type="scientific">Hartmannibacter diazotrophicus</name>
    <dbReference type="NCBI Taxonomy" id="1482074"/>
    <lineage>
        <taxon>Bacteria</taxon>
        <taxon>Pseudomonadati</taxon>
        <taxon>Pseudomonadota</taxon>
        <taxon>Alphaproteobacteria</taxon>
        <taxon>Hyphomicrobiales</taxon>
        <taxon>Pleomorphomonadaceae</taxon>
        <taxon>Hartmannibacter</taxon>
    </lineage>
</organism>
<dbReference type="PANTHER" id="PTHR34309">
    <property type="entry name" value="SLR1406 PROTEIN"/>
    <property type="match status" value="1"/>
</dbReference>
<dbReference type="AlphaFoldDB" id="A0A2C9D4Z5"/>
<feature type="signal peptide" evidence="1">
    <location>
        <begin position="1"/>
        <end position="25"/>
    </location>
</feature>
<reference evidence="3" key="1">
    <citation type="submission" date="2017-09" db="EMBL/GenBank/DDBJ databases">
        <title>Genome sequence of Nannocystis excedens DSM 71.</title>
        <authorList>
            <person name="Blom J."/>
        </authorList>
    </citation>
    <scope>NUCLEOTIDE SEQUENCE [LARGE SCALE GENOMIC DNA]</scope>
    <source>
        <strain evidence="3">type strain: E19</strain>
    </source>
</reference>
<evidence type="ECO:0000313" key="3">
    <source>
        <dbReference type="Proteomes" id="UP000223606"/>
    </source>
</evidence>
<dbReference type="RefSeq" id="WP_099555914.1">
    <property type="nucleotide sequence ID" value="NZ_LT960614.1"/>
</dbReference>
<keyword evidence="3" id="KW-1185">Reference proteome</keyword>
<dbReference type="PANTHER" id="PTHR34309:SF10">
    <property type="entry name" value="SLR1406 PROTEIN"/>
    <property type="match status" value="1"/>
</dbReference>
<protein>
    <recommendedName>
        <fullName evidence="4">Heme-binding protein</fullName>
    </recommendedName>
</protein>
<dbReference type="InterPro" id="IPR038084">
    <property type="entry name" value="PduO/GlcC-like_sf"/>
</dbReference>
<keyword evidence="1" id="KW-0732">Signal</keyword>
<feature type="chain" id="PRO_5012135188" description="Heme-binding protein" evidence="1">
    <location>
        <begin position="26"/>
        <end position="174"/>
    </location>
</feature>
<dbReference type="EMBL" id="LT960614">
    <property type="protein sequence ID" value="SON55397.1"/>
    <property type="molecule type" value="Genomic_DNA"/>
</dbReference>
<accession>A0A2C9D4Z5</accession>
<gene>
    <name evidence="2" type="ORF">HDIA_1856</name>
</gene>
<dbReference type="KEGG" id="hdi:HDIA_1856"/>
<evidence type="ECO:0008006" key="4">
    <source>
        <dbReference type="Google" id="ProtNLM"/>
    </source>
</evidence>
<dbReference type="Pfam" id="PF03928">
    <property type="entry name" value="HbpS-like"/>
    <property type="match status" value="1"/>
</dbReference>
<sequence length="174" mass="17676">MSTGFRQRLLLVAMAAIGLPASANAQVALSGHQLTLDLAMEAASEAVRSCAAHGWAVSASVVNADGVVKVQAKGDHSTIHTQDSSFRKAYTVITMGPIFGFDTTSEFVKKAAENPSAPALVTLPNIILLAGGVAIRIDGEMVAAIGVGGAPGGDKDEACAMDGVRKIASGLTSQ</sequence>
<dbReference type="SUPFAM" id="SSF143744">
    <property type="entry name" value="GlcG-like"/>
    <property type="match status" value="1"/>
</dbReference>
<name>A0A2C9D4Z5_9HYPH</name>
<evidence type="ECO:0000313" key="2">
    <source>
        <dbReference type="EMBL" id="SON55397.1"/>
    </source>
</evidence>
<dbReference type="OrthoDB" id="5786851at2"/>
<proteinExistence type="predicted"/>